<dbReference type="PROSITE" id="PS50851">
    <property type="entry name" value="CHEW"/>
    <property type="match status" value="2"/>
</dbReference>
<protein>
    <recommendedName>
        <fullName evidence="3">histidine kinase</fullName>
        <ecNumber evidence="3">2.7.13.3</ecNumber>
    </recommendedName>
</protein>
<dbReference type="InterPro" id="IPR051315">
    <property type="entry name" value="Bact_Chemotaxis_CheA"/>
</dbReference>
<feature type="domain" description="CheW-like" evidence="11">
    <location>
        <begin position="659"/>
        <end position="789"/>
    </location>
</feature>
<dbReference type="Proteomes" id="UP001304125">
    <property type="component" value="Chromosome"/>
</dbReference>
<dbReference type="PANTHER" id="PTHR43395:SF1">
    <property type="entry name" value="CHEMOTAXIS PROTEIN CHEA"/>
    <property type="match status" value="1"/>
</dbReference>
<dbReference type="GO" id="GO:0000155">
    <property type="term" value="F:phosphorelay sensor kinase activity"/>
    <property type="evidence" value="ECO:0007669"/>
    <property type="project" value="InterPro"/>
</dbReference>
<dbReference type="Gene3D" id="2.40.50.180">
    <property type="entry name" value="CheA-289, Domain 4"/>
    <property type="match status" value="1"/>
</dbReference>
<dbReference type="GO" id="GO:0005737">
    <property type="term" value="C:cytoplasm"/>
    <property type="evidence" value="ECO:0007669"/>
    <property type="project" value="InterPro"/>
</dbReference>
<dbReference type="SUPFAM" id="SSF50341">
    <property type="entry name" value="CheW-like"/>
    <property type="match status" value="2"/>
</dbReference>
<dbReference type="CDD" id="cd16916">
    <property type="entry name" value="HATPase_CheA-like"/>
    <property type="match status" value="1"/>
</dbReference>
<feature type="domain" description="HPt" evidence="12">
    <location>
        <begin position="1"/>
        <end position="107"/>
    </location>
</feature>
<dbReference type="GO" id="GO:0006935">
    <property type="term" value="P:chemotaxis"/>
    <property type="evidence" value="ECO:0007669"/>
    <property type="project" value="InterPro"/>
</dbReference>
<gene>
    <name evidence="13" type="ORF">RN606_00040</name>
</gene>
<accession>A0AA96F5P8</accession>
<dbReference type="Pfam" id="PF01584">
    <property type="entry name" value="CheW"/>
    <property type="match status" value="2"/>
</dbReference>
<dbReference type="PROSITE" id="PS50894">
    <property type="entry name" value="HPT"/>
    <property type="match status" value="1"/>
</dbReference>
<reference evidence="13 14" key="1">
    <citation type="submission" date="2023-09" db="EMBL/GenBank/DDBJ databases">
        <title>Demequina sp. a novel bacteria isolated from Capsicum annuum.</title>
        <authorList>
            <person name="Humaira Z."/>
            <person name="Lee J."/>
            <person name="Cho D."/>
        </authorList>
    </citation>
    <scope>NUCLEOTIDE SEQUENCE [LARGE SCALE GENOMIC DNA]</scope>
    <source>
        <strain evidence="13 14">OYTSA14</strain>
    </source>
</reference>
<dbReference type="SUPFAM" id="SSF55874">
    <property type="entry name" value="ATPase domain of HSP90 chaperone/DNA topoisomerase II/histidine kinase"/>
    <property type="match status" value="1"/>
</dbReference>
<dbReference type="PRINTS" id="PR00344">
    <property type="entry name" value="BCTRLSENSOR"/>
</dbReference>
<dbReference type="SUPFAM" id="SSF47384">
    <property type="entry name" value="Homodimeric domain of signal transducing histidine kinase"/>
    <property type="match status" value="1"/>
</dbReference>
<dbReference type="Gene3D" id="1.20.120.160">
    <property type="entry name" value="HPT domain"/>
    <property type="match status" value="1"/>
</dbReference>
<feature type="region of interest" description="Disordered" evidence="9">
    <location>
        <begin position="159"/>
        <end position="226"/>
    </location>
</feature>
<dbReference type="Gene3D" id="2.30.30.40">
    <property type="entry name" value="SH3 Domains"/>
    <property type="match status" value="1"/>
</dbReference>
<evidence type="ECO:0000259" key="11">
    <source>
        <dbReference type="PROSITE" id="PS50851"/>
    </source>
</evidence>
<evidence type="ECO:0000313" key="13">
    <source>
        <dbReference type="EMBL" id="WNM24576.1"/>
    </source>
</evidence>
<dbReference type="InterPro" id="IPR004105">
    <property type="entry name" value="CheA-like_dim"/>
</dbReference>
<feature type="domain" description="CheW-like" evidence="11">
    <location>
        <begin position="506"/>
        <end position="641"/>
    </location>
</feature>
<comment type="catalytic activity">
    <reaction evidence="1">
        <text>ATP + protein L-histidine = ADP + protein N-phospho-L-histidine.</text>
        <dbReference type="EC" id="2.7.13.3"/>
    </reaction>
</comment>
<dbReference type="Gene3D" id="1.10.287.560">
    <property type="entry name" value="Histidine kinase CheA-like, homodimeric domain"/>
    <property type="match status" value="1"/>
</dbReference>
<evidence type="ECO:0000256" key="4">
    <source>
        <dbReference type="ARBA" id="ARBA00022553"/>
    </source>
</evidence>
<dbReference type="SMART" id="SM00260">
    <property type="entry name" value="CheW"/>
    <property type="match status" value="2"/>
</dbReference>
<dbReference type="InterPro" id="IPR008207">
    <property type="entry name" value="Sig_transdc_His_kin_Hpt_dom"/>
</dbReference>
<dbReference type="EC" id="2.7.13.3" evidence="3"/>
<evidence type="ECO:0000256" key="2">
    <source>
        <dbReference type="ARBA" id="ARBA00004236"/>
    </source>
</evidence>
<dbReference type="InterPro" id="IPR036061">
    <property type="entry name" value="CheW-like_dom_sf"/>
</dbReference>
<dbReference type="InterPro" id="IPR003594">
    <property type="entry name" value="HATPase_dom"/>
</dbReference>
<dbReference type="InterPro" id="IPR036890">
    <property type="entry name" value="HATPase_C_sf"/>
</dbReference>
<dbReference type="SMART" id="SM00387">
    <property type="entry name" value="HATPase_c"/>
    <property type="match status" value="1"/>
</dbReference>
<keyword evidence="4 8" id="KW-0597">Phosphoprotein</keyword>
<evidence type="ECO:0000256" key="3">
    <source>
        <dbReference type="ARBA" id="ARBA00012438"/>
    </source>
</evidence>
<evidence type="ECO:0000256" key="8">
    <source>
        <dbReference type="PROSITE-ProRule" id="PRU00110"/>
    </source>
</evidence>
<dbReference type="RefSeq" id="WP_313498507.1">
    <property type="nucleotide sequence ID" value="NZ_CP134879.1"/>
</dbReference>
<dbReference type="Pfam" id="PF02895">
    <property type="entry name" value="H-kinase_dim"/>
    <property type="match status" value="1"/>
</dbReference>
<organism evidence="13 14">
    <name type="scientific">Demequina capsici</name>
    <dbReference type="NCBI Taxonomy" id="3075620"/>
    <lineage>
        <taxon>Bacteria</taxon>
        <taxon>Bacillati</taxon>
        <taxon>Actinomycetota</taxon>
        <taxon>Actinomycetes</taxon>
        <taxon>Micrococcales</taxon>
        <taxon>Demequinaceae</taxon>
        <taxon>Demequina</taxon>
    </lineage>
</organism>
<dbReference type="InterPro" id="IPR037006">
    <property type="entry name" value="CheA-like_homodim_sf"/>
</dbReference>
<feature type="domain" description="Histidine kinase" evidence="10">
    <location>
        <begin position="254"/>
        <end position="504"/>
    </location>
</feature>
<dbReference type="Pfam" id="PF02518">
    <property type="entry name" value="HATPase_c"/>
    <property type="match status" value="1"/>
</dbReference>
<name>A0AA96F5P8_9MICO</name>
<evidence type="ECO:0000256" key="5">
    <source>
        <dbReference type="ARBA" id="ARBA00022679"/>
    </source>
</evidence>
<comment type="subcellular location">
    <subcellularLocation>
        <location evidence="2">Cell membrane</location>
    </subcellularLocation>
</comment>
<dbReference type="SUPFAM" id="SSF47226">
    <property type="entry name" value="Histidine-containing phosphotransfer domain, HPT domain"/>
    <property type="match status" value="1"/>
</dbReference>
<sequence length="814" mass="86210">MDAMDEIVREFVVESYENLDQLDQDLVALEGDSSSRALLSSVFRTIHTIKGTSGFLAFNNLESLTHVGENLLAELRDGKRTMTARTADVLLKMVDAVRELLATIEATGNEGSIDTTAVTAEIQSVLDDPTGGAAAEAEPADAPTGDADDVIESAIAALHDDEDAHDDEDEELAVEETTDAEPEPVVAEARAVKRTPKIGRKPVVQARTAPEPGPEPEPAPAAVAPAAAAAPAPAAAAPAAAAPKAADEAPVRSAAEQSIRVDVEVLDALMRHVGELVLARNAMTNLAADMDDPALVRASQRLSLIATELQQGVMKTRMQPIDHVWNKVPRMVRDISSALGRKVRLDMVGKETELDRGVLEAIKDPLTHLIRNAIDHGIETPADRVKAGKDEQGVLGLRAYHQGGQVVIEISDDGKGIDPEIVSAKAVEKGLKTAGQIENMSPQDILQLLFLPGFSTADKVTNVSGRGVGMDVVKTKIDSIGGVVDVQSTPGSGTTWRLRIPLTLAIMPALTVECASETFAIPQVNLLELLAIDDKLTGIDHVGEAPVYRLRGQLLPLVDLRDVLGRGRRESLTGAVITVLQADGGRFGLLVDKVRNTEEIVAKPIAAAIKGIGLYAGATLLGDGSVTLILDVPAVARRALDLQETTIDAGHDNAQRGDTEQMLVVSIGEGRQIAMPLGAVTRLERLPADVLETVGGATVMLYRDRITPVVDLAQMLGSGATFREELAFVICTRGDRTVALIANEVVDIVDSRAEERSEVSGYGLLGSIVVKDRVTELLDLEAAVTAADASFYEADEHVFNDAEVAELIGAGKGA</sequence>
<dbReference type="FunFam" id="3.30.565.10:FF:000016">
    <property type="entry name" value="Chemotaxis protein CheA, putative"/>
    <property type="match status" value="1"/>
</dbReference>
<dbReference type="AlphaFoldDB" id="A0AA96F5P8"/>
<keyword evidence="5" id="KW-0808">Transferase</keyword>
<keyword evidence="7" id="KW-0902">Two-component regulatory system</keyword>
<dbReference type="InterPro" id="IPR004358">
    <property type="entry name" value="Sig_transdc_His_kin-like_C"/>
</dbReference>
<dbReference type="SMART" id="SM01231">
    <property type="entry name" value="H-kinase_dim"/>
    <property type="match status" value="1"/>
</dbReference>
<dbReference type="SMART" id="SM00073">
    <property type="entry name" value="HPT"/>
    <property type="match status" value="1"/>
</dbReference>
<evidence type="ECO:0000256" key="9">
    <source>
        <dbReference type="SAM" id="MobiDB-lite"/>
    </source>
</evidence>
<keyword evidence="6" id="KW-0418">Kinase</keyword>
<dbReference type="InterPro" id="IPR036641">
    <property type="entry name" value="HPT_dom_sf"/>
</dbReference>
<evidence type="ECO:0000259" key="10">
    <source>
        <dbReference type="PROSITE" id="PS50109"/>
    </source>
</evidence>
<keyword evidence="14" id="KW-1185">Reference proteome</keyword>
<feature type="compositionally biased region" description="Acidic residues" evidence="9">
    <location>
        <begin position="160"/>
        <end position="182"/>
    </location>
</feature>
<dbReference type="GO" id="GO:0005886">
    <property type="term" value="C:plasma membrane"/>
    <property type="evidence" value="ECO:0007669"/>
    <property type="project" value="UniProtKB-SubCell"/>
</dbReference>
<evidence type="ECO:0000256" key="1">
    <source>
        <dbReference type="ARBA" id="ARBA00000085"/>
    </source>
</evidence>
<dbReference type="Pfam" id="PF01627">
    <property type="entry name" value="Hpt"/>
    <property type="match status" value="1"/>
</dbReference>
<dbReference type="InterPro" id="IPR036097">
    <property type="entry name" value="HisK_dim/P_sf"/>
</dbReference>
<evidence type="ECO:0000256" key="6">
    <source>
        <dbReference type="ARBA" id="ARBA00022777"/>
    </source>
</evidence>
<dbReference type="CDD" id="cd00088">
    <property type="entry name" value="HPT"/>
    <property type="match status" value="1"/>
</dbReference>
<dbReference type="Gene3D" id="3.30.565.10">
    <property type="entry name" value="Histidine kinase-like ATPase, C-terminal domain"/>
    <property type="match status" value="1"/>
</dbReference>
<evidence type="ECO:0000313" key="14">
    <source>
        <dbReference type="Proteomes" id="UP001304125"/>
    </source>
</evidence>
<dbReference type="InterPro" id="IPR002545">
    <property type="entry name" value="CheW-lke_dom"/>
</dbReference>
<proteinExistence type="predicted"/>
<dbReference type="PROSITE" id="PS50109">
    <property type="entry name" value="HIS_KIN"/>
    <property type="match status" value="1"/>
</dbReference>
<dbReference type="EMBL" id="CP134879">
    <property type="protein sequence ID" value="WNM24576.1"/>
    <property type="molecule type" value="Genomic_DNA"/>
</dbReference>
<dbReference type="InterPro" id="IPR005467">
    <property type="entry name" value="His_kinase_dom"/>
</dbReference>
<dbReference type="PANTHER" id="PTHR43395">
    <property type="entry name" value="SENSOR HISTIDINE KINASE CHEA"/>
    <property type="match status" value="1"/>
</dbReference>
<feature type="modified residue" description="Phosphohistidine" evidence="8">
    <location>
        <position position="47"/>
    </location>
</feature>
<evidence type="ECO:0000256" key="7">
    <source>
        <dbReference type="ARBA" id="ARBA00023012"/>
    </source>
</evidence>
<evidence type="ECO:0000259" key="12">
    <source>
        <dbReference type="PROSITE" id="PS50894"/>
    </source>
</evidence>